<keyword evidence="4 13" id="KW-0021">Allosteric enzyme</keyword>
<feature type="binding site" description="in other chain" evidence="13">
    <location>
        <begin position="164"/>
        <end position="166"/>
    </location>
    <ligand>
        <name>substrate</name>
        <note>ligand shared between dimeric partners</note>
    </ligand>
</feature>
<evidence type="ECO:0000313" key="16">
    <source>
        <dbReference type="Ensembl" id="ENSSFOP00015007707.2"/>
    </source>
</evidence>
<keyword evidence="11 13" id="KW-0324">Glycolysis</keyword>
<comment type="similarity">
    <text evidence="14">Belongs to the phosphofructokinase type A (PFKA) family. ATP-dependent PFK group I subfamily. Eukaryotic two domain clade "E" sub-subfamily.</text>
</comment>
<evidence type="ECO:0000256" key="11">
    <source>
        <dbReference type="ARBA" id="ARBA00023152"/>
    </source>
</evidence>
<feature type="binding site" description="in other chain" evidence="13">
    <location>
        <position position="637"/>
    </location>
    <ligand>
        <name>beta-D-fructose 2,6-bisphosphate</name>
        <dbReference type="ChEBI" id="CHEBI:58579"/>
        <note>allosteric activator; ligand shared between dimeric partners</note>
    </ligand>
</feature>
<dbReference type="InterPro" id="IPR009161">
    <property type="entry name" value="6-Pfructokinase_euk"/>
</dbReference>
<keyword evidence="3 13" id="KW-0963">Cytoplasm</keyword>
<evidence type="ECO:0000256" key="1">
    <source>
        <dbReference type="ARBA" id="ARBA00001946"/>
    </source>
</evidence>
<dbReference type="SUPFAM" id="SSF53784">
    <property type="entry name" value="Phosphofructokinase"/>
    <property type="match status" value="2"/>
</dbReference>
<dbReference type="Proteomes" id="UP000694397">
    <property type="component" value="Chromosome 7"/>
</dbReference>
<evidence type="ECO:0000259" key="15">
    <source>
        <dbReference type="Pfam" id="PF00365"/>
    </source>
</evidence>
<dbReference type="GO" id="GO:0005945">
    <property type="term" value="C:6-phosphofructokinase complex"/>
    <property type="evidence" value="ECO:0007669"/>
    <property type="project" value="TreeGrafter"/>
</dbReference>
<keyword evidence="6 13" id="KW-0479">Metal-binding</keyword>
<dbReference type="InterPro" id="IPR000023">
    <property type="entry name" value="Phosphofructokinase_dom"/>
</dbReference>
<dbReference type="GeneTree" id="ENSGT00940000155002"/>
<organism evidence="16 17">
    <name type="scientific">Scleropages formosus</name>
    <name type="common">Asian bonytongue</name>
    <name type="synonym">Osteoglossum formosum</name>
    <dbReference type="NCBI Taxonomy" id="113540"/>
    <lineage>
        <taxon>Eukaryota</taxon>
        <taxon>Metazoa</taxon>
        <taxon>Chordata</taxon>
        <taxon>Craniata</taxon>
        <taxon>Vertebrata</taxon>
        <taxon>Euteleostomi</taxon>
        <taxon>Actinopterygii</taxon>
        <taxon>Neopterygii</taxon>
        <taxon>Teleostei</taxon>
        <taxon>Osteoglossocephala</taxon>
        <taxon>Osteoglossomorpha</taxon>
        <taxon>Osteoglossiformes</taxon>
        <taxon>Osteoglossidae</taxon>
        <taxon>Scleropages</taxon>
    </lineage>
</organism>
<feature type="region of interest" description="N-terminal catalytic PFK domain 1" evidence="13">
    <location>
        <begin position="1"/>
        <end position="390"/>
    </location>
</feature>
<dbReference type="GO" id="GO:0003872">
    <property type="term" value="F:6-phosphofructokinase activity"/>
    <property type="evidence" value="ECO:0007669"/>
    <property type="project" value="UniProtKB-UniRule"/>
</dbReference>
<feature type="domain" description="Phosphofructokinase" evidence="15">
    <location>
        <begin position="20"/>
        <end position="323"/>
    </location>
</feature>
<dbReference type="GO" id="GO:0070095">
    <property type="term" value="F:fructose-6-phosphate binding"/>
    <property type="evidence" value="ECO:0007669"/>
    <property type="project" value="TreeGrafter"/>
</dbReference>
<dbReference type="PANTHER" id="PTHR13697:SF53">
    <property type="entry name" value="ATP-DEPENDENT 6-PHOSPHOFRUCTOKINASE"/>
    <property type="match status" value="1"/>
</dbReference>
<dbReference type="InterPro" id="IPR041914">
    <property type="entry name" value="PFK_vert-type"/>
</dbReference>
<feature type="binding site" evidence="13">
    <location>
        <position position="663"/>
    </location>
    <ligand>
        <name>beta-D-fructose 2,6-bisphosphate</name>
        <dbReference type="ChEBI" id="CHEBI:58579"/>
        <note>allosteric activator; ligand shared between dimeric partners</note>
    </ligand>
</feature>
<comment type="function">
    <text evidence="13">Catalyzes the phosphorylation of D-fructose 6-phosphate to fructose 1,6-bisphosphate by ATP, the first committing step of glycolysis.</text>
</comment>
<comment type="pathway">
    <text evidence="2 13 14">Carbohydrate degradation; glycolysis; D-glyceraldehyde 3-phosphate and glycerone phosphate from D-glucose: step 3/4.</text>
</comment>
<feature type="binding site" evidence="13">
    <location>
        <position position="27"/>
    </location>
    <ligand>
        <name>ATP</name>
        <dbReference type="ChEBI" id="CHEBI:30616"/>
    </ligand>
</feature>
<comment type="catalytic activity">
    <reaction evidence="12 13 14">
        <text>beta-D-fructose 6-phosphate + ATP = beta-D-fructose 1,6-bisphosphate + ADP + H(+)</text>
        <dbReference type="Rhea" id="RHEA:16109"/>
        <dbReference type="ChEBI" id="CHEBI:15378"/>
        <dbReference type="ChEBI" id="CHEBI:30616"/>
        <dbReference type="ChEBI" id="CHEBI:32966"/>
        <dbReference type="ChEBI" id="CHEBI:57634"/>
        <dbReference type="ChEBI" id="CHEBI:456216"/>
        <dbReference type="EC" id="2.7.1.11"/>
    </reaction>
</comment>
<evidence type="ECO:0000256" key="12">
    <source>
        <dbReference type="ARBA" id="ARBA00048070"/>
    </source>
</evidence>
<evidence type="ECO:0000256" key="14">
    <source>
        <dbReference type="PIRNR" id="PIRNR000533"/>
    </source>
</evidence>
<dbReference type="InterPro" id="IPR015912">
    <property type="entry name" value="Phosphofructokinase_CS"/>
</dbReference>
<evidence type="ECO:0000256" key="10">
    <source>
        <dbReference type="ARBA" id="ARBA00022842"/>
    </source>
</evidence>
<reference evidence="16 17" key="1">
    <citation type="submission" date="2019-04" db="EMBL/GenBank/DDBJ databases">
        <authorList>
            <consortium name="Wellcome Sanger Institute Data Sharing"/>
        </authorList>
    </citation>
    <scope>NUCLEOTIDE SEQUENCE [LARGE SCALE GENOMIC DNA]</scope>
</reference>
<reference evidence="16" key="3">
    <citation type="submission" date="2025-09" db="UniProtKB">
        <authorList>
            <consortium name="Ensembl"/>
        </authorList>
    </citation>
    <scope>IDENTIFICATION</scope>
</reference>
<dbReference type="InterPro" id="IPR022953">
    <property type="entry name" value="ATP_PFK"/>
</dbReference>
<evidence type="ECO:0000256" key="13">
    <source>
        <dbReference type="HAMAP-Rule" id="MF_03184"/>
    </source>
</evidence>
<dbReference type="GO" id="GO:0030388">
    <property type="term" value="P:fructose 1,6-bisphosphate metabolic process"/>
    <property type="evidence" value="ECO:0007669"/>
    <property type="project" value="TreeGrafter"/>
</dbReference>
<dbReference type="FunFam" id="3.40.50.450:FF:000043">
    <property type="entry name" value="ATP-dependent 6-phosphofructokinase, platelet type"/>
    <property type="match status" value="1"/>
</dbReference>
<gene>
    <name evidence="16" type="primary">PFKP</name>
    <name evidence="16" type="synonym">pfkp</name>
</gene>
<dbReference type="GO" id="GO:0048029">
    <property type="term" value="F:monosaccharide binding"/>
    <property type="evidence" value="ECO:0007669"/>
    <property type="project" value="TreeGrafter"/>
</dbReference>
<comment type="caution">
    <text evidence="13">Lacks conserved residue(s) required for the propagation of feature annotation.</text>
</comment>
<feature type="binding site" description="in other chain" evidence="13">
    <location>
        <begin position="298"/>
        <end position="301"/>
    </location>
    <ligand>
        <name>substrate</name>
        <note>ligand shared between dimeric partners</note>
    </ligand>
</feature>
<dbReference type="PROSITE" id="PS00433">
    <property type="entry name" value="PHOSPHOFRUCTOKINASE"/>
    <property type="match status" value="2"/>
</dbReference>
<feature type="binding site" evidence="13">
    <location>
        <position position="121"/>
    </location>
    <ligand>
        <name>Mg(2+)</name>
        <dbReference type="ChEBI" id="CHEBI:18420"/>
        <note>catalytic</note>
    </ligand>
</feature>
<feature type="binding site" description="in other chain" evidence="13">
    <location>
        <position position="472"/>
    </location>
    <ligand>
        <name>beta-D-fructose 2,6-bisphosphate</name>
        <dbReference type="ChEBI" id="CHEBI:58579"/>
        <note>allosteric activator; ligand shared between dimeric partners</note>
    </ligand>
</feature>
<dbReference type="Gene3D" id="3.40.50.460">
    <property type="entry name" value="Phosphofructokinase domain"/>
    <property type="match status" value="2"/>
</dbReference>
<dbReference type="PANTHER" id="PTHR13697">
    <property type="entry name" value="PHOSPHOFRUCTOKINASE"/>
    <property type="match status" value="1"/>
</dbReference>
<feature type="binding site" description="in other chain" evidence="13">
    <location>
        <position position="264"/>
    </location>
    <ligand>
        <name>substrate</name>
        <note>ligand shared between dimeric partners</note>
    </ligand>
</feature>
<name>A0A8C9R8I4_SCLFO</name>
<dbReference type="Ensembl" id="ENSSFOT00015007820.2">
    <property type="protein sequence ID" value="ENSSFOP00015007707.2"/>
    <property type="gene ID" value="ENSSFOG00015005048.2"/>
</dbReference>
<feature type="binding site" evidence="13">
    <location>
        <position position="292"/>
    </location>
    <ligand>
        <name>substrate</name>
        <note>ligand shared between dimeric partners</note>
    </ligand>
</feature>
<dbReference type="GO" id="GO:0005524">
    <property type="term" value="F:ATP binding"/>
    <property type="evidence" value="ECO:0007669"/>
    <property type="project" value="UniProtKB-KW"/>
</dbReference>
<dbReference type="CDD" id="cd00764">
    <property type="entry name" value="Eukaryotic_PFK"/>
    <property type="match status" value="1"/>
</dbReference>
<keyword evidence="8 13" id="KW-0418">Kinase</keyword>
<evidence type="ECO:0000256" key="8">
    <source>
        <dbReference type="ARBA" id="ARBA00022777"/>
    </source>
</evidence>
<feature type="binding site" evidence="13">
    <location>
        <position position="574"/>
    </location>
    <ligand>
        <name>beta-D-fructose 2,6-bisphosphate</name>
        <dbReference type="ChEBI" id="CHEBI:58579"/>
        <note>allosteric activator; ligand shared between dimeric partners</note>
    </ligand>
</feature>
<evidence type="ECO:0000256" key="2">
    <source>
        <dbReference type="ARBA" id="ARBA00004679"/>
    </source>
</evidence>
<feature type="region of interest" description="C-terminal regulatory PFK domain 2" evidence="13">
    <location>
        <begin position="403"/>
        <end position="786"/>
    </location>
</feature>
<feature type="binding site" description="in other chain" evidence="13">
    <location>
        <begin position="581"/>
        <end position="583"/>
    </location>
    <ligand>
        <name>beta-D-fructose 2,6-bisphosphate</name>
        <dbReference type="ChEBI" id="CHEBI:58579"/>
        <note>allosteric activator; ligand shared between dimeric partners</note>
    </ligand>
</feature>
<dbReference type="GO" id="GO:0061621">
    <property type="term" value="P:canonical glycolysis"/>
    <property type="evidence" value="ECO:0007669"/>
    <property type="project" value="TreeGrafter"/>
</dbReference>
<comment type="subcellular location">
    <subcellularLocation>
        <location evidence="13">Cytoplasm</location>
    </subcellularLocation>
</comment>
<feature type="binding site" evidence="13">
    <location>
        <position position="201"/>
    </location>
    <ligand>
        <name>substrate</name>
        <note>ligand shared between dimeric partners</note>
    </ligand>
</feature>
<comment type="activity regulation">
    <text evidence="13">Allosterically activated by ADP, AMP, or fructose 2,6-bisphosphate, and allosterically inhibited by ATP or citrate.</text>
</comment>
<feature type="binding site" evidence="13">
    <location>
        <begin position="90"/>
        <end position="91"/>
    </location>
    <ligand>
        <name>ATP</name>
        <dbReference type="ChEBI" id="CHEBI:30616"/>
    </ligand>
</feature>
<dbReference type="Gene3D" id="3.40.50.450">
    <property type="match status" value="2"/>
</dbReference>
<keyword evidence="5 13" id="KW-0808">Transferase</keyword>
<dbReference type="GO" id="GO:0042802">
    <property type="term" value="F:identical protein binding"/>
    <property type="evidence" value="ECO:0007669"/>
    <property type="project" value="TreeGrafter"/>
</dbReference>
<sequence length="786" mass="85670">MAQPDNKKFFENLSGAGKAIGVLTSGGDAQGMNAAVRAVVRMGIYVGAKVYFVHEGYQGMVDGGDNIKEASWESVSSMLQVGGTVIGSARCKEFRAREGRLKAAYNLVQRGITNLCVIGGDGSLTGANLFREEWSSLLEDLLQQGMSEAVQKYSALHIVGMVGSIDNDFCGTDMTIGTDSALHRIIEVVDAIMTTAQSHQRTFVLEVMGRHCGYLALVSALACGADWVFIPEMPPEDGWEEQMCQKLSECRSRGSRLNIILVAEGAIDRHGKPITSSTVKDLVVRCLGFDTRVTILGHVQRGGTPSAFDRILASRMGVEAVLALLETTANTPACVVSLCGNQAVRLPLMECVQMTQEVQKAMDEGKFEEAVRLRGRSFENNLNTYKLLAHRKPECELPKSSFNVAVLNVGAPAAGMNAAVRAAVRVGISEGHTMFAVSDGFEGFYKGQIKEIKWGDVGGWTGQGGSLLGTKRTLPAKHIDKIAEQMRANNINALLVIGGFEAYLGLLDLLAARGEHDALCVPMVMVPATVSNNIPGSDLSIGADTALNAITDVSVAGGETCDRIKQSASGTKRRVFIIETMGGYCGYLASVGGLAAGADAAYIYEEPFDIRDLQANVEHLTEKMKTSIQRGLVLRNENSNDNYTTDFIYQLYSEEGRGVFDCRKNVLGHMQQGGAPSPFDRNFGTKIAAKAMQWISKKLKESYRQGRVFANTEDSCCLLGMRRRALVFQPVVQLKDQTDFVHRIPKEQWWLKLRPLMKILAKYKTSYDVSDSGQLEHVVRNRPKEN</sequence>
<evidence type="ECO:0000256" key="4">
    <source>
        <dbReference type="ARBA" id="ARBA00022533"/>
    </source>
</evidence>
<dbReference type="GO" id="GO:0006002">
    <property type="term" value="P:fructose 6-phosphate metabolic process"/>
    <property type="evidence" value="ECO:0007669"/>
    <property type="project" value="InterPro"/>
</dbReference>
<dbReference type="PRINTS" id="PR00476">
    <property type="entry name" value="PHFRCTKINASE"/>
</dbReference>
<keyword evidence="10 13" id="KW-0460">Magnesium</keyword>
<evidence type="ECO:0000256" key="5">
    <source>
        <dbReference type="ARBA" id="ARBA00022679"/>
    </source>
</evidence>
<evidence type="ECO:0000256" key="9">
    <source>
        <dbReference type="ARBA" id="ARBA00022840"/>
    </source>
</evidence>
<dbReference type="FunFam" id="3.40.50.460:FF:000001">
    <property type="entry name" value="ATP-dependent 6-phosphofructokinase"/>
    <property type="match status" value="1"/>
</dbReference>
<protein>
    <recommendedName>
        <fullName evidence="13">ATP-dependent 6-phosphofructokinase</fullName>
        <shortName evidence="13">ATP-PFK</shortName>
        <shortName evidence="13">Phosphofructokinase</shortName>
        <ecNumber evidence="13">2.7.1.11</ecNumber>
    </recommendedName>
    <alternativeName>
        <fullName evidence="13">Phosphohexokinase</fullName>
    </alternativeName>
</protein>
<comment type="subunit">
    <text evidence="13">Homo- and heterotetramers.</text>
</comment>
<dbReference type="EC" id="2.7.1.11" evidence="13"/>
<dbReference type="GO" id="GO:0016208">
    <property type="term" value="F:AMP binding"/>
    <property type="evidence" value="ECO:0007669"/>
    <property type="project" value="TreeGrafter"/>
</dbReference>
<keyword evidence="17" id="KW-1185">Reference proteome</keyword>
<feature type="binding site" description="in other chain" evidence="13">
    <location>
        <position position="743"/>
    </location>
    <ligand>
        <name>beta-D-fructose 2,6-bisphosphate</name>
        <dbReference type="ChEBI" id="CHEBI:58579"/>
        <note>allosteric activator; ligand shared between dimeric partners</note>
    </ligand>
</feature>
<feature type="active site" description="Proton acceptor" evidence="13">
    <location>
        <position position="166"/>
    </location>
</feature>
<dbReference type="FunFam" id="3.40.50.460:FF:000003">
    <property type="entry name" value="ATP-dependent 6-phosphofructokinase"/>
    <property type="match status" value="1"/>
</dbReference>
<feature type="binding site" description="in other chain" evidence="13">
    <location>
        <begin position="529"/>
        <end position="533"/>
    </location>
    <ligand>
        <name>beta-D-fructose 2,6-bisphosphate</name>
        <dbReference type="ChEBI" id="CHEBI:58579"/>
        <note>allosteric activator; ligand shared between dimeric partners</note>
    </ligand>
</feature>
<feature type="binding site" description="in other chain" evidence="13">
    <location>
        <begin position="669"/>
        <end position="672"/>
    </location>
    <ligand>
        <name>beta-D-fructose 2,6-bisphosphate</name>
        <dbReference type="ChEBI" id="CHEBI:58579"/>
        <note>allosteric activator; ligand shared between dimeric partners</note>
    </ligand>
</feature>
<evidence type="ECO:0000256" key="6">
    <source>
        <dbReference type="ARBA" id="ARBA00022723"/>
    </source>
</evidence>
<feature type="domain" description="Phosphofructokinase" evidence="15">
    <location>
        <begin position="403"/>
        <end position="695"/>
    </location>
</feature>
<dbReference type="UniPathway" id="UPA00109">
    <property type="reaction ID" value="UER00182"/>
</dbReference>
<dbReference type="Pfam" id="PF00365">
    <property type="entry name" value="PFK"/>
    <property type="match status" value="2"/>
</dbReference>
<dbReference type="HAMAP" id="MF_03184">
    <property type="entry name" value="Phosphofructokinase_I_E"/>
    <property type="match status" value="1"/>
</dbReference>
<proteinExistence type="inferred from homology"/>
<keyword evidence="7 13" id="KW-0547">Nucleotide-binding</keyword>
<dbReference type="InterPro" id="IPR035966">
    <property type="entry name" value="PKF_sf"/>
</dbReference>
<dbReference type="AlphaFoldDB" id="A0A8C9R8I4"/>
<accession>A0A8C9R8I4</accession>
<evidence type="ECO:0000256" key="7">
    <source>
        <dbReference type="ARBA" id="ARBA00022741"/>
    </source>
</evidence>
<keyword evidence="9 13" id="KW-0067">ATP-binding</keyword>
<evidence type="ECO:0000256" key="3">
    <source>
        <dbReference type="ARBA" id="ARBA00022490"/>
    </source>
</evidence>
<evidence type="ECO:0000313" key="17">
    <source>
        <dbReference type="Proteomes" id="UP000694397"/>
    </source>
</evidence>
<dbReference type="PIRSF" id="PIRSF000533">
    <property type="entry name" value="ATP_PFK_euk"/>
    <property type="match status" value="1"/>
</dbReference>
<dbReference type="NCBIfam" id="TIGR02478">
    <property type="entry name" value="6PF1K_euk"/>
    <property type="match status" value="1"/>
</dbReference>
<reference evidence="16" key="2">
    <citation type="submission" date="2025-08" db="UniProtKB">
        <authorList>
            <consortium name="Ensembl"/>
        </authorList>
    </citation>
    <scope>IDENTIFICATION</scope>
</reference>
<feature type="binding site" description="in other chain" evidence="13">
    <location>
        <begin position="208"/>
        <end position="210"/>
    </location>
    <ligand>
        <name>substrate</name>
        <note>ligand shared between dimeric partners</note>
    </ligand>
</feature>
<dbReference type="GO" id="GO:0016020">
    <property type="term" value="C:membrane"/>
    <property type="evidence" value="ECO:0007669"/>
    <property type="project" value="TreeGrafter"/>
</dbReference>
<comment type="cofactor">
    <cofactor evidence="1 13">
        <name>Mg(2+)</name>
        <dbReference type="ChEBI" id="CHEBI:18420"/>
    </cofactor>
</comment>
<feature type="binding site" evidence="13">
    <location>
        <begin position="120"/>
        <end position="123"/>
    </location>
    <ligand>
        <name>ATP</name>
        <dbReference type="ChEBI" id="CHEBI:30616"/>
    </ligand>
</feature>
<comment type="similarity">
    <text evidence="13">Belongs to the phosphofructokinase type A (PFKA) family. ATP-dependent PFK group I subfamily. Eukaryotic two domain clade 'E' sub-subfamily.</text>
</comment>
<dbReference type="GO" id="GO:0046872">
    <property type="term" value="F:metal ion binding"/>
    <property type="evidence" value="ECO:0007669"/>
    <property type="project" value="UniProtKB-KW"/>
</dbReference>
<dbReference type="FunFam" id="3.40.50.450:FF:000064">
    <property type="entry name" value="Phosphofructokinase, platelet b"/>
    <property type="match status" value="1"/>
</dbReference>